<organism evidence="4">
    <name type="scientific">Anisakis simplex</name>
    <name type="common">Herring worm</name>
    <dbReference type="NCBI Taxonomy" id="6269"/>
    <lineage>
        <taxon>Eukaryota</taxon>
        <taxon>Metazoa</taxon>
        <taxon>Ecdysozoa</taxon>
        <taxon>Nematoda</taxon>
        <taxon>Chromadorea</taxon>
        <taxon>Rhabditida</taxon>
        <taxon>Spirurina</taxon>
        <taxon>Ascaridomorpha</taxon>
        <taxon>Ascaridoidea</taxon>
        <taxon>Anisakidae</taxon>
        <taxon>Anisakis</taxon>
        <taxon>Anisakis simplex complex</taxon>
    </lineage>
</organism>
<gene>
    <name evidence="2" type="ORF">ASIM_LOCUS5343</name>
</gene>
<dbReference type="GO" id="GO:0032040">
    <property type="term" value="C:small-subunit processome"/>
    <property type="evidence" value="ECO:0007669"/>
    <property type="project" value="TreeGrafter"/>
</dbReference>
<dbReference type="Proteomes" id="UP000267096">
    <property type="component" value="Unassembled WGS sequence"/>
</dbReference>
<dbReference type="GO" id="GO:0006364">
    <property type="term" value="P:rRNA processing"/>
    <property type="evidence" value="ECO:0007669"/>
    <property type="project" value="InterPro"/>
</dbReference>
<dbReference type="PANTHER" id="PTHR23270:SF10">
    <property type="entry name" value="PROTEIN RRP5 HOMOLOG"/>
    <property type="match status" value="1"/>
</dbReference>
<proteinExistence type="predicted"/>
<keyword evidence="3" id="KW-1185">Reference proteome</keyword>
<accession>A0A0M3JD60</accession>
<evidence type="ECO:0000313" key="3">
    <source>
        <dbReference type="Proteomes" id="UP000267096"/>
    </source>
</evidence>
<dbReference type="AlphaFoldDB" id="A0A0M3JD60"/>
<dbReference type="GO" id="GO:0003723">
    <property type="term" value="F:RNA binding"/>
    <property type="evidence" value="ECO:0007669"/>
    <property type="project" value="TreeGrafter"/>
</dbReference>
<dbReference type="WBParaSite" id="ASIM_0000554601-mRNA-1">
    <property type="protein sequence ID" value="ASIM_0000554601-mRNA-1"/>
    <property type="gene ID" value="ASIM_0000554601"/>
</dbReference>
<evidence type="ECO:0000313" key="4">
    <source>
        <dbReference type="WBParaSite" id="ASIM_0000554601-mRNA-1"/>
    </source>
</evidence>
<reference evidence="4" key="1">
    <citation type="submission" date="2017-02" db="UniProtKB">
        <authorList>
            <consortium name="WormBaseParasite"/>
        </authorList>
    </citation>
    <scope>IDENTIFICATION</scope>
</reference>
<reference evidence="2 3" key="2">
    <citation type="submission" date="2018-11" db="EMBL/GenBank/DDBJ databases">
        <authorList>
            <consortium name="Pathogen Informatics"/>
        </authorList>
    </citation>
    <scope>NUCLEOTIDE SEQUENCE [LARGE SCALE GENOMIC DNA]</scope>
</reference>
<dbReference type="PANTHER" id="PTHR23270">
    <property type="entry name" value="PROGRAMMED CELL DEATH PROTEIN 11 PRE-RRNA PROCESSING PROTEIN RRP5"/>
    <property type="match status" value="1"/>
</dbReference>
<dbReference type="EMBL" id="UYRR01010334">
    <property type="protein sequence ID" value="VDK25357.1"/>
    <property type="molecule type" value="Genomic_DNA"/>
</dbReference>
<evidence type="ECO:0000313" key="2">
    <source>
        <dbReference type="EMBL" id="VDK25357.1"/>
    </source>
</evidence>
<feature type="compositionally biased region" description="Basic and acidic residues" evidence="1">
    <location>
        <begin position="37"/>
        <end position="57"/>
    </location>
</feature>
<name>A0A0M3JD60_ANISI</name>
<evidence type="ECO:0000256" key="1">
    <source>
        <dbReference type="SAM" id="MobiDB-lite"/>
    </source>
</evidence>
<sequence length="157" mass="17547">MPDLEIDFPRGGTNQNSSSNDGKSGKEALKNRKRRRVDGSKPRSEFDTEDTKRSEYEGVWRNRMDSSQLTEGVLGLGAVREIHDDRIEVESSDGILFTLPATNISDQLTNTFKSSALFTLNDIFVVGQMIAFKVVKIVTTDSSGVFSSRYYVQLLKS</sequence>
<feature type="compositionally biased region" description="Polar residues" evidence="1">
    <location>
        <begin position="12"/>
        <end position="22"/>
    </location>
</feature>
<feature type="region of interest" description="Disordered" evidence="1">
    <location>
        <begin position="1"/>
        <end position="57"/>
    </location>
</feature>
<protein>
    <submittedName>
        <fullName evidence="4">S1 motif domain-containing protein</fullName>
    </submittedName>
</protein>
<dbReference type="OrthoDB" id="412781at2759"/>
<dbReference type="InterPro" id="IPR045209">
    <property type="entry name" value="Rrp5"/>
</dbReference>